<dbReference type="GO" id="GO:0005829">
    <property type="term" value="C:cytosol"/>
    <property type="evidence" value="ECO:0007669"/>
    <property type="project" value="TreeGrafter"/>
</dbReference>
<dbReference type="GO" id="GO:0061522">
    <property type="term" value="F:1,4-dihydroxy-2-naphthoyl-CoA thioesterase activity"/>
    <property type="evidence" value="ECO:0007669"/>
    <property type="project" value="TreeGrafter"/>
</dbReference>
<name>A0A1I3YB93_9PROT</name>
<sequence>MALWKRDWTAEQINARMVGNMSGHLGIRITAITEDSLQAEMPVDDRTAQPFGLLHGGASVVLSESLGTLASIMTLPEGQLAVGIEVNANHMAGVPKGQTVTAICRPLHTGRRTQVWQTEIRRADGKLACVSRLTTAVVEGNAA</sequence>
<evidence type="ECO:0000259" key="3">
    <source>
        <dbReference type="Pfam" id="PF03061"/>
    </source>
</evidence>
<dbReference type="AlphaFoldDB" id="A0A1I3YB93"/>
<dbReference type="RefSeq" id="WP_092956631.1">
    <property type="nucleotide sequence ID" value="NZ_FOSQ01000001.1"/>
</dbReference>
<dbReference type="Proteomes" id="UP000199473">
    <property type="component" value="Unassembled WGS sequence"/>
</dbReference>
<dbReference type="Gene3D" id="3.10.129.10">
    <property type="entry name" value="Hotdog Thioesterase"/>
    <property type="match status" value="1"/>
</dbReference>
<organism evidence="4 5">
    <name type="scientific">Falsiroseomonas stagni DSM 19981</name>
    <dbReference type="NCBI Taxonomy" id="1123062"/>
    <lineage>
        <taxon>Bacteria</taxon>
        <taxon>Pseudomonadati</taxon>
        <taxon>Pseudomonadota</taxon>
        <taxon>Alphaproteobacteria</taxon>
        <taxon>Acetobacterales</taxon>
        <taxon>Roseomonadaceae</taxon>
        <taxon>Falsiroseomonas</taxon>
    </lineage>
</organism>
<dbReference type="CDD" id="cd03443">
    <property type="entry name" value="PaaI_thioesterase"/>
    <property type="match status" value="1"/>
</dbReference>
<dbReference type="EMBL" id="FOSQ01000001">
    <property type="protein sequence ID" value="SFK29227.1"/>
    <property type="molecule type" value="Genomic_DNA"/>
</dbReference>
<dbReference type="InterPro" id="IPR006683">
    <property type="entry name" value="Thioestr_dom"/>
</dbReference>
<accession>A0A1I3YB93</accession>
<dbReference type="STRING" id="1123062.SAMN02745775_1011144"/>
<dbReference type="SUPFAM" id="SSF54637">
    <property type="entry name" value="Thioesterase/thiol ester dehydrase-isomerase"/>
    <property type="match status" value="1"/>
</dbReference>
<gene>
    <name evidence="4" type="ORF">SAMN02745775_1011144</name>
</gene>
<feature type="domain" description="Thioesterase" evidence="3">
    <location>
        <begin position="51"/>
        <end position="129"/>
    </location>
</feature>
<proteinExistence type="inferred from homology"/>
<evidence type="ECO:0000313" key="5">
    <source>
        <dbReference type="Proteomes" id="UP000199473"/>
    </source>
</evidence>
<keyword evidence="2 4" id="KW-0378">Hydrolase</keyword>
<evidence type="ECO:0000256" key="1">
    <source>
        <dbReference type="ARBA" id="ARBA00008324"/>
    </source>
</evidence>
<dbReference type="Pfam" id="PF03061">
    <property type="entry name" value="4HBT"/>
    <property type="match status" value="1"/>
</dbReference>
<reference evidence="4 5" key="1">
    <citation type="submission" date="2016-10" db="EMBL/GenBank/DDBJ databases">
        <authorList>
            <person name="de Groot N.N."/>
        </authorList>
    </citation>
    <scope>NUCLEOTIDE SEQUENCE [LARGE SCALE GENOMIC DNA]</scope>
    <source>
        <strain evidence="4 5">DSM 19981</strain>
    </source>
</reference>
<protein>
    <submittedName>
        <fullName evidence="4">1,4-dihydroxy-2-naphthoyl-CoA hydrolase</fullName>
    </submittedName>
</protein>
<evidence type="ECO:0000256" key="2">
    <source>
        <dbReference type="ARBA" id="ARBA00022801"/>
    </source>
</evidence>
<dbReference type="OrthoDB" id="9813282at2"/>
<dbReference type="PANTHER" id="PTHR43240:SF5">
    <property type="entry name" value="1,4-DIHYDROXY-2-NAPHTHOYL-COA THIOESTERASE 1"/>
    <property type="match status" value="1"/>
</dbReference>
<dbReference type="InterPro" id="IPR029069">
    <property type="entry name" value="HotDog_dom_sf"/>
</dbReference>
<dbReference type="InterPro" id="IPR003736">
    <property type="entry name" value="PAAI_dom"/>
</dbReference>
<evidence type="ECO:0000313" key="4">
    <source>
        <dbReference type="EMBL" id="SFK29227.1"/>
    </source>
</evidence>
<dbReference type="NCBIfam" id="TIGR00369">
    <property type="entry name" value="unchar_dom_1"/>
    <property type="match status" value="1"/>
</dbReference>
<dbReference type="PANTHER" id="PTHR43240">
    <property type="entry name" value="1,4-DIHYDROXY-2-NAPHTHOYL-COA THIOESTERASE 1"/>
    <property type="match status" value="1"/>
</dbReference>
<comment type="similarity">
    <text evidence="1">Belongs to the thioesterase PaaI family.</text>
</comment>
<keyword evidence="5" id="KW-1185">Reference proteome</keyword>